<dbReference type="Pfam" id="PF00534">
    <property type="entry name" value="Glycos_transf_1"/>
    <property type="match status" value="1"/>
</dbReference>
<dbReference type="InterPro" id="IPR028098">
    <property type="entry name" value="Glyco_trans_4-like_N"/>
</dbReference>
<protein>
    <recommendedName>
        <fullName evidence="5">Glycosyltransferase</fullName>
    </recommendedName>
</protein>
<organism evidence="3 4">
    <name type="scientific">Aurantiacibacter atlanticus</name>
    <dbReference type="NCBI Taxonomy" id="1648404"/>
    <lineage>
        <taxon>Bacteria</taxon>
        <taxon>Pseudomonadati</taxon>
        <taxon>Pseudomonadota</taxon>
        <taxon>Alphaproteobacteria</taxon>
        <taxon>Sphingomonadales</taxon>
        <taxon>Erythrobacteraceae</taxon>
        <taxon>Aurantiacibacter</taxon>
    </lineage>
</organism>
<dbReference type="STRING" id="1648404.CP97_06100"/>
<reference evidence="4" key="2">
    <citation type="submission" date="2015-04" db="EMBL/GenBank/DDBJ databases">
        <title>The complete genome sequence of Erythrobacter sp. s21-N3.</title>
        <authorList>
            <person name="Zhuang L."/>
            <person name="Liu Y."/>
            <person name="Shao Z."/>
        </authorList>
    </citation>
    <scope>NUCLEOTIDE SEQUENCE [LARGE SCALE GENOMIC DNA]</scope>
    <source>
        <strain evidence="4">s21-N3</strain>
    </source>
</reference>
<dbReference type="KEGG" id="ery:CP97_06100"/>
<feature type="domain" description="Glycosyltransferase subfamily 4-like N-terminal" evidence="2">
    <location>
        <begin position="32"/>
        <end position="173"/>
    </location>
</feature>
<evidence type="ECO:0000313" key="4">
    <source>
        <dbReference type="Proteomes" id="UP000059113"/>
    </source>
</evidence>
<dbReference type="AlphaFoldDB" id="A0A0H4VFU0"/>
<evidence type="ECO:0008006" key="5">
    <source>
        <dbReference type="Google" id="ProtNLM"/>
    </source>
</evidence>
<keyword evidence="4" id="KW-1185">Reference proteome</keyword>
<dbReference type="Pfam" id="PF13439">
    <property type="entry name" value="Glyco_transf_4"/>
    <property type="match status" value="1"/>
</dbReference>
<accession>A0A0H4VFU0</accession>
<dbReference type="Proteomes" id="UP000059113">
    <property type="component" value="Chromosome"/>
</dbReference>
<evidence type="ECO:0000259" key="2">
    <source>
        <dbReference type="Pfam" id="PF13439"/>
    </source>
</evidence>
<reference evidence="3 4" key="1">
    <citation type="journal article" date="2015" name="Int. J. Syst. Evol. Microbiol.">
        <title>Erythrobacter atlanticus sp. nov., a bacterium from ocean sediment able to degrade polycyclic aromatic hydrocarbons.</title>
        <authorList>
            <person name="Zhuang L."/>
            <person name="Liu Y."/>
            <person name="Wang L."/>
            <person name="Wang W."/>
            <person name="Shao Z."/>
        </authorList>
    </citation>
    <scope>NUCLEOTIDE SEQUENCE [LARGE SCALE GENOMIC DNA]</scope>
    <source>
        <strain evidence="4">s21-N3</strain>
    </source>
</reference>
<sequence>MNEIRHDMERALSADEQRPMAVCSVLTSLTSGGAENLVVNLGNEFAAKGCRHTIISLCDAATLGNSAETEADLRQTILDGGGDFHSLGLTRKRGIFEGARALRRIGRQLRPDVWHFHTARAVNMAVVARLPQPAVMTHHNSKLTFPPIMFKLFDRVVSRYVAISPETSALFDRLSRRPHSEIPNAAGAAFNMPAGRTSISARARILSVGAISDQKNYDLLIDTAYALKAMLGNRAMPVFSIAGGGADLGKLRARVDQLGLGDAVQFLGERSDVHALLAQSDIFLNTSRYEGMAISIIEAMSMALPVVATPVPGNTAMVKDEVTGHLAADESGPALADALLALLDDANLYQRLSQGALDDSRRFSIDTCAQSHLDLYGSLLQPERIAPLPRM</sequence>
<gene>
    <name evidence="3" type="ORF">CP97_06100</name>
</gene>
<name>A0A0H4VFU0_9SPHN</name>
<evidence type="ECO:0000259" key="1">
    <source>
        <dbReference type="Pfam" id="PF00534"/>
    </source>
</evidence>
<dbReference type="RefSeq" id="WP_048885203.1">
    <property type="nucleotide sequence ID" value="NZ_CP011310.1"/>
</dbReference>
<feature type="domain" description="Glycosyl transferase family 1" evidence="1">
    <location>
        <begin position="203"/>
        <end position="356"/>
    </location>
</feature>
<dbReference type="Gene3D" id="3.40.50.2000">
    <property type="entry name" value="Glycogen Phosphorylase B"/>
    <property type="match status" value="2"/>
</dbReference>
<dbReference type="PANTHER" id="PTHR12526">
    <property type="entry name" value="GLYCOSYLTRANSFERASE"/>
    <property type="match status" value="1"/>
</dbReference>
<proteinExistence type="predicted"/>
<dbReference type="EMBL" id="CP011310">
    <property type="protein sequence ID" value="AKQ43220.2"/>
    <property type="molecule type" value="Genomic_DNA"/>
</dbReference>
<dbReference type="GO" id="GO:0016757">
    <property type="term" value="F:glycosyltransferase activity"/>
    <property type="evidence" value="ECO:0007669"/>
    <property type="project" value="InterPro"/>
</dbReference>
<dbReference type="InterPro" id="IPR001296">
    <property type="entry name" value="Glyco_trans_1"/>
</dbReference>
<evidence type="ECO:0000313" key="3">
    <source>
        <dbReference type="EMBL" id="AKQ43220.2"/>
    </source>
</evidence>
<dbReference type="SUPFAM" id="SSF53756">
    <property type="entry name" value="UDP-Glycosyltransferase/glycogen phosphorylase"/>
    <property type="match status" value="1"/>
</dbReference>
<dbReference type="OrthoDB" id="9790710at2"/>